<organism evidence="2 3">
    <name type="scientific">Kribbella sancticallisti</name>
    <dbReference type="NCBI Taxonomy" id="460087"/>
    <lineage>
        <taxon>Bacteria</taxon>
        <taxon>Bacillati</taxon>
        <taxon>Actinomycetota</taxon>
        <taxon>Actinomycetes</taxon>
        <taxon>Propionibacteriales</taxon>
        <taxon>Kribbellaceae</taxon>
        <taxon>Kribbella</taxon>
    </lineage>
</organism>
<name>A0ABN2DYU9_9ACTN</name>
<dbReference type="EMBL" id="BAAAOS010000033">
    <property type="protein sequence ID" value="GAA1589327.1"/>
    <property type="molecule type" value="Genomic_DNA"/>
</dbReference>
<dbReference type="InterPro" id="IPR016032">
    <property type="entry name" value="Sig_transdc_resp-reg_C-effctor"/>
</dbReference>
<evidence type="ECO:0000313" key="3">
    <source>
        <dbReference type="Proteomes" id="UP001500393"/>
    </source>
</evidence>
<dbReference type="InterPro" id="IPR000792">
    <property type="entry name" value="Tscrpt_reg_LuxR_C"/>
</dbReference>
<accession>A0ABN2DYU9</accession>
<comment type="caution">
    <text evidence="2">The sequence shown here is derived from an EMBL/GenBank/DDBJ whole genome shotgun (WGS) entry which is preliminary data.</text>
</comment>
<dbReference type="CDD" id="cd06170">
    <property type="entry name" value="LuxR_C_like"/>
    <property type="match status" value="1"/>
</dbReference>
<dbReference type="RefSeq" id="WP_344217670.1">
    <property type="nucleotide sequence ID" value="NZ_BAAAOS010000033.1"/>
</dbReference>
<gene>
    <name evidence="2" type="ORF">GCM10009789_48720</name>
</gene>
<dbReference type="PROSITE" id="PS00622">
    <property type="entry name" value="HTH_LUXR_1"/>
    <property type="match status" value="1"/>
</dbReference>
<dbReference type="Gene3D" id="1.10.10.10">
    <property type="entry name" value="Winged helix-like DNA-binding domain superfamily/Winged helix DNA-binding domain"/>
    <property type="match status" value="1"/>
</dbReference>
<evidence type="ECO:0000313" key="2">
    <source>
        <dbReference type="EMBL" id="GAA1589327.1"/>
    </source>
</evidence>
<dbReference type="Proteomes" id="UP001500393">
    <property type="component" value="Unassembled WGS sequence"/>
</dbReference>
<dbReference type="SMART" id="SM00421">
    <property type="entry name" value="HTH_LUXR"/>
    <property type="match status" value="1"/>
</dbReference>
<dbReference type="Pfam" id="PF00196">
    <property type="entry name" value="GerE"/>
    <property type="match status" value="1"/>
</dbReference>
<evidence type="ECO:0000259" key="1">
    <source>
        <dbReference type="PROSITE" id="PS50043"/>
    </source>
</evidence>
<sequence length="82" mass="8824">MIADGLGNAAIAGRLNLAAATIGNHITSIFAKLQVTTRAEAIVPGPQHRSGQLIPRRLRGFRRSMQVVPTDARRRLPRLSSG</sequence>
<protein>
    <recommendedName>
        <fullName evidence="1">HTH luxR-type domain-containing protein</fullName>
    </recommendedName>
</protein>
<keyword evidence="3" id="KW-1185">Reference proteome</keyword>
<dbReference type="PROSITE" id="PS50043">
    <property type="entry name" value="HTH_LUXR_2"/>
    <property type="match status" value="1"/>
</dbReference>
<dbReference type="SUPFAM" id="SSF46894">
    <property type="entry name" value="C-terminal effector domain of the bipartite response regulators"/>
    <property type="match status" value="1"/>
</dbReference>
<proteinExistence type="predicted"/>
<dbReference type="InterPro" id="IPR036388">
    <property type="entry name" value="WH-like_DNA-bd_sf"/>
</dbReference>
<feature type="domain" description="HTH luxR-type" evidence="1">
    <location>
        <begin position="1"/>
        <end position="49"/>
    </location>
</feature>
<reference evidence="2 3" key="1">
    <citation type="journal article" date="2019" name="Int. J. Syst. Evol. Microbiol.">
        <title>The Global Catalogue of Microorganisms (GCM) 10K type strain sequencing project: providing services to taxonomists for standard genome sequencing and annotation.</title>
        <authorList>
            <consortium name="The Broad Institute Genomics Platform"/>
            <consortium name="The Broad Institute Genome Sequencing Center for Infectious Disease"/>
            <person name="Wu L."/>
            <person name="Ma J."/>
        </authorList>
    </citation>
    <scope>NUCLEOTIDE SEQUENCE [LARGE SCALE GENOMIC DNA]</scope>
    <source>
        <strain evidence="2 3">JCM 14969</strain>
    </source>
</reference>